<evidence type="ECO:0000313" key="3">
    <source>
        <dbReference type="Proteomes" id="UP000007726"/>
    </source>
</evidence>
<dbReference type="AlphaFoldDB" id="B8FTT0"/>
<dbReference type="HOGENOM" id="CLU_130257_3_1_9"/>
<gene>
    <name evidence="2" type="ordered locus">Dhaf_4164</name>
</gene>
<reference evidence="2 3" key="1">
    <citation type="journal article" date="2012" name="BMC Microbiol.">
        <title>Genome sequence of Desulfitobacterium hafniense DCB-2, a Gram-positive anaerobe capable of dehalogenation and metal reduction.</title>
        <authorList>
            <person name="Kim S.H."/>
            <person name="Harzman C."/>
            <person name="Davis J.K."/>
            <person name="Hutcheson R."/>
            <person name="Broderick J.B."/>
            <person name="Marsh T.L."/>
            <person name="Tiedje J.M."/>
        </authorList>
    </citation>
    <scope>NUCLEOTIDE SEQUENCE [LARGE SCALE GENOMIC DNA]</scope>
    <source>
        <strain evidence="3">DSM 10664 / DCB-2</strain>
    </source>
</reference>
<dbReference type="PANTHER" id="PTHR33933">
    <property type="entry name" value="NUCLEOTIDYLTRANSFERASE"/>
    <property type="match status" value="1"/>
</dbReference>
<dbReference type="Pfam" id="PF01909">
    <property type="entry name" value="NTP_transf_2"/>
    <property type="match status" value="1"/>
</dbReference>
<dbReference type="CDD" id="cd05403">
    <property type="entry name" value="NT_KNTase_like"/>
    <property type="match status" value="1"/>
</dbReference>
<organism evidence="2 3">
    <name type="scientific">Desulfitobacterium hafniense (strain DSM 10664 / DCB-2)</name>
    <dbReference type="NCBI Taxonomy" id="272564"/>
    <lineage>
        <taxon>Bacteria</taxon>
        <taxon>Bacillati</taxon>
        <taxon>Bacillota</taxon>
        <taxon>Clostridia</taxon>
        <taxon>Eubacteriales</taxon>
        <taxon>Desulfitobacteriaceae</taxon>
        <taxon>Desulfitobacterium</taxon>
    </lineage>
</organism>
<dbReference type="GO" id="GO:0016779">
    <property type="term" value="F:nucleotidyltransferase activity"/>
    <property type="evidence" value="ECO:0007669"/>
    <property type="project" value="InterPro"/>
</dbReference>
<evidence type="ECO:0000313" key="2">
    <source>
        <dbReference type="EMBL" id="ACL22172.1"/>
    </source>
</evidence>
<evidence type="ECO:0000259" key="1">
    <source>
        <dbReference type="Pfam" id="PF01909"/>
    </source>
</evidence>
<feature type="domain" description="Polymerase nucleotidyl transferase" evidence="1">
    <location>
        <begin position="13"/>
        <end position="64"/>
    </location>
</feature>
<dbReference type="EMBL" id="CP001336">
    <property type="protein sequence ID" value="ACL22172.1"/>
    <property type="molecule type" value="Genomic_DNA"/>
</dbReference>
<protein>
    <submittedName>
        <fullName evidence="2">DNA polymerase beta domain protein region</fullName>
    </submittedName>
</protein>
<dbReference type="KEGG" id="dhd:Dhaf_4164"/>
<dbReference type="SUPFAM" id="SSF81301">
    <property type="entry name" value="Nucleotidyltransferase"/>
    <property type="match status" value="1"/>
</dbReference>
<dbReference type="InterPro" id="IPR002934">
    <property type="entry name" value="Polymerase_NTP_transf_dom"/>
</dbReference>
<dbReference type="InterPro" id="IPR043519">
    <property type="entry name" value="NT_sf"/>
</dbReference>
<dbReference type="InterPro" id="IPR052548">
    <property type="entry name" value="Type_VII_TA_antitoxin"/>
</dbReference>
<accession>B8FTT0</accession>
<dbReference type="PANTHER" id="PTHR33933:SF1">
    <property type="entry name" value="PROTEIN ADENYLYLTRANSFERASE MNTA-RELATED"/>
    <property type="match status" value="1"/>
</dbReference>
<sequence length="113" mass="13099">MTDSIQNLLSQYTSEIKKIYGCHLKSIILYGSYARGDFTNNSDIDIMLLVDLTDVELDNYSDDLAELGFKYNVAYNIWMMPVVKNVVHFHQWAKVYPFYINVQEEGVILYEAA</sequence>
<name>B8FTT0_DESHD</name>
<dbReference type="Proteomes" id="UP000007726">
    <property type="component" value="Chromosome"/>
</dbReference>
<proteinExistence type="predicted"/>
<dbReference type="Gene3D" id="3.30.460.10">
    <property type="entry name" value="Beta Polymerase, domain 2"/>
    <property type="match status" value="1"/>
</dbReference>
<dbReference type="RefSeq" id="WP_015945069.1">
    <property type="nucleotide sequence ID" value="NC_011830.1"/>
</dbReference>